<dbReference type="AlphaFoldDB" id="A0A5N5D9H6"/>
<reference evidence="2 3" key="1">
    <citation type="journal article" date="2019" name="Sci. Rep.">
        <title>A multi-omics analysis of the grapevine pathogen Lasiodiplodia theobromae reveals that temperature affects the expression of virulence- and pathogenicity-related genes.</title>
        <authorList>
            <person name="Felix C."/>
            <person name="Meneses R."/>
            <person name="Goncalves M.F.M."/>
            <person name="Tilleman L."/>
            <person name="Duarte A.S."/>
            <person name="Jorrin-Novo J.V."/>
            <person name="Van de Peer Y."/>
            <person name="Deforce D."/>
            <person name="Van Nieuwerburgh F."/>
            <person name="Esteves A.C."/>
            <person name="Alves A."/>
        </authorList>
    </citation>
    <scope>NUCLEOTIDE SEQUENCE [LARGE SCALE GENOMIC DNA]</scope>
    <source>
        <strain evidence="2 3">LA-SOL3</strain>
    </source>
</reference>
<gene>
    <name evidence="2" type="ORF">DBV05_g6873</name>
</gene>
<evidence type="ECO:0000313" key="2">
    <source>
        <dbReference type="EMBL" id="KAB2574486.1"/>
    </source>
</evidence>
<name>A0A5N5D9H6_9PEZI</name>
<protein>
    <submittedName>
        <fullName evidence="2">Uncharacterized protein</fullName>
    </submittedName>
</protein>
<feature type="region of interest" description="Disordered" evidence="1">
    <location>
        <begin position="213"/>
        <end position="303"/>
    </location>
</feature>
<organism evidence="2 3">
    <name type="scientific">Lasiodiplodia theobromae</name>
    <dbReference type="NCBI Taxonomy" id="45133"/>
    <lineage>
        <taxon>Eukaryota</taxon>
        <taxon>Fungi</taxon>
        <taxon>Dikarya</taxon>
        <taxon>Ascomycota</taxon>
        <taxon>Pezizomycotina</taxon>
        <taxon>Dothideomycetes</taxon>
        <taxon>Dothideomycetes incertae sedis</taxon>
        <taxon>Botryosphaeriales</taxon>
        <taxon>Botryosphaeriaceae</taxon>
        <taxon>Lasiodiplodia</taxon>
    </lineage>
</organism>
<dbReference type="EMBL" id="VCHE01000043">
    <property type="protein sequence ID" value="KAB2574486.1"/>
    <property type="molecule type" value="Genomic_DNA"/>
</dbReference>
<dbReference type="OrthoDB" id="3874180at2759"/>
<keyword evidence="3" id="KW-1185">Reference proteome</keyword>
<dbReference type="Proteomes" id="UP000325902">
    <property type="component" value="Unassembled WGS sequence"/>
</dbReference>
<accession>A0A5N5D9H6</accession>
<evidence type="ECO:0000256" key="1">
    <source>
        <dbReference type="SAM" id="MobiDB-lite"/>
    </source>
</evidence>
<comment type="caution">
    <text evidence="2">The sequence shown here is derived from an EMBL/GenBank/DDBJ whole genome shotgun (WGS) entry which is preliminary data.</text>
</comment>
<sequence length="450" mass="50489">MPPQTPTPILKEVVVAAWRNNADDLCGLGCATPFNEQDPNLMFTVLLDERKECIFARLGLSVMVKGGGSRKQRCFDFVVPLHACSADGPSINYNTVNVSEIEDESIKAAISAARLPKSGQLIRVNFILSQHGEVVTPWKEEARFSTCSDTSLDLLCGLFSLSDSREFDLYMCPSGYARAGLTTIKNLLQGELQEWSPKATGVYGGRNVMTVDREHVESGRKPRNRQKTRTTTSAVEHNSVLMEEPPPYDPAKTHVPRSPPPDIFQRLASPTNSFLAEDSALSDPGSIPEKGNRKGKRKRSDEEREAVRQALTCRLEKWLCLAFRENDRVYEHVILKPFFDETAPTCVDECDTDKFNVGIAFATAVLACDPHGNCDLYWDHKERFFEIVDDMRALILWSLQRNESSEILPWRKLMDMGEAARTLLRTGERDGYDTIKAQITARCVLEGPVR</sequence>
<evidence type="ECO:0000313" key="3">
    <source>
        <dbReference type="Proteomes" id="UP000325902"/>
    </source>
</evidence>
<proteinExistence type="predicted"/>